<dbReference type="RefSeq" id="WP_349683719.1">
    <property type="nucleotide sequence ID" value="NZ_JBEGDD010000003.1"/>
</dbReference>
<dbReference type="SUPFAM" id="SSF54909">
    <property type="entry name" value="Dimeric alpha+beta barrel"/>
    <property type="match status" value="1"/>
</dbReference>
<reference evidence="1 2" key="1">
    <citation type="submission" date="2024-06" db="EMBL/GenBank/DDBJ databases">
        <title>Brevundimonas sp. C11.</title>
        <authorList>
            <person name="Maltman C."/>
        </authorList>
    </citation>
    <scope>NUCLEOTIDE SEQUENCE [LARGE SCALE GENOMIC DNA]</scope>
    <source>
        <strain evidence="1 2">C11</strain>
    </source>
</reference>
<gene>
    <name evidence="1" type="ORF">ABN401_04935</name>
</gene>
<dbReference type="EMBL" id="JBEGDD010000003">
    <property type="protein sequence ID" value="MEQ7154553.1"/>
    <property type="molecule type" value="Genomic_DNA"/>
</dbReference>
<organism evidence="1 2">
    <name type="scientific">Brevundimonas aurifodinae</name>
    <dbReference type="NCBI Taxonomy" id="1508312"/>
    <lineage>
        <taxon>Bacteria</taxon>
        <taxon>Pseudomonadati</taxon>
        <taxon>Pseudomonadota</taxon>
        <taxon>Alphaproteobacteria</taxon>
        <taxon>Caulobacterales</taxon>
        <taxon>Caulobacteraceae</taxon>
        <taxon>Brevundimonas</taxon>
    </lineage>
</organism>
<dbReference type="Gene3D" id="3.30.70.100">
    <property type="match status" value="1"/>
</dbReference>
<sequence length="277" mass="31654">MPLIVSRRAMLAVGVAGMAMAPKRSKAQTPPPSPGNDVAIKHYIMIDLLPGTDMNVLDRWYMRFHAPEVRRMSRAWQRNYLSYRAYSVPSDADVYPIWRGRLTEIHFDSLDDFRESRVNTMYGFDTMTPPPGGWGGAGWRTETATLPINPQQVFLAGRAPPKETPYLRWIVFARAPAGVESAAFDRWLTETHVPELARLPDLRRFVGYRSVATDPDYPIVMELWFDDYPAWQQAMLTVAPTWTAPPWAVHPPFMDMVSTFIGENPDIDFINDRRVIP</sequence>
<protein>
    <recommendedName>
        <fullName evidence="3">EthD domain-containing protein</fullName>
    </recommendedName>
</protein>
<keyword evidence="2" id="KW-1185">Reference proteome</keyword>
<name>A0ABV1NL21_9CAUL</name>
<evidence type="ECO:0008006" key="3">
    <source>
        <dbReference type="Google" id="ProtNLM"/>
    </source>
</evidence>
<evidence type="ECO:0000313" key="2">
    <source>
        <dbReference type="Proteomes" id="UP001445732"/>
    </source>
</evidence>
<accession>A0ABV1NL21</accession>
<dbReference type="Proteomes" id="UP001445732">
    <property type="component" value="Unassembled WGS sequence"/>
</dbReference>
<dbReference type="InterPro" id="IPR011008">
    <property type="entry name" value="Dimeric_a/b-barrel"/>
</dbReference>
<evidence type="ECO:0000313" key="1">
    <source>
        <dbReference type="EMBL" id="MEQ7154553.1"/>
    </source>
</evidence>
<proteinExistence type="predicted"/>
<comment type="caution">
    <text evidence="1">The sequence shown here is derived from an EMBL/GenBank/DDBJ whole genome shotgun (WGS) entry which is preliminary data.</text>
</comment>